<evidence type="ECO:0000256" key="2">
    <source>
        <dbReference type="SAM" id="Phobius"/>
    </source>
</evidence>
<dbReference type="Proteomes" id="UP000218399">
    <property type="component" value="Unassembled WGS sequence"/>
</dbReference>
<keyword evidence="5" id="KW-1185">Reference proteome</keyword>
<evidence type="ECO:0000259" key="3">
    <source>
        <dbReference type="Pfam" id="PF13354"/>
    </source>
</evidence>
<dbReference type="InterPro" id="IPR012338">
    <property type="entry name" value="Beta-lactam/transpept-like"/>
</dbReference>
<dbReference type="Pfam" id="PF13354">
    <property type="entry name" value="Beta-lactamase2"/>
    <property type="match status" value="1"/>
</dbReference>
<dbReference type="AlphaFoldDB" id="A0A2A2EG18"/>
<dbReference type="Gene3D" id="3.40.710.10">
    <property type="entry name" value="DD-peptidase/beta-lactamase superfamily"/>
    <property type="match status" value="1"/>
</dbReference>
<organism evidence="4 5">
    <name type="scientific">Bifidobacterium criceti</name>
    <dbReference type="NCBI Taxonomy" id="1960969"/>
    <lineage>
        <taxon>Bacteria</taxon>
        <taxon>Bacillati</taxon>
        <taxon>Actinomycetota</taxon>
        <taxon>Actinomycetes</taxon>
        <taxon>Bifidobacteriales</taxon>
        <taxon>Bifidobacteriaceae</taxon>
        <taxon>Bifidobacterium</taxon>
    </lineage>
</organism>
<proteinExistence type="predicted"/>
<feature type="region of interest" description="Disordered" evidence="1">
    <location>
        <begin position="82"/>
        <end position="111"/>
    </location>
</feature>
<accession>A0A2A2EG18</accession>
<evidence type="ECO:0000313" key="4">
    <source>
        <dbReference type="EMBL" id="PAU67902.1"/>
    </source>
</evidence>
<dbReference type="SUPFAM" id="SSF56601">
    <property type="entry name" value="beta-lactamase/transpeptidase-like"/>
    <property type="match status" value="1"/>
</dbReference>
<protein>
    <submittedName>
        <fullName evidence="4">Autolysin</fullName>
    </submittedName>
</protein>
<keyword evidence="2" id="KW-1133">Transmembrane helix</keyword>
<reference evidence="4 5" key="1">
    <citation type="journal article" date="2017" name="ISME J.">
        <title>Unveiling bifidobacterial biogeography across the mammalian branch of the tree of life.</title>
        <authorList>
            <person name="Milani C."/>
            <person name="Mangifesta M."/>
            <person name="Mancabelli L."/>
            <person name="Lugli G.A."/>
            <person name="James K."/>
            <person name="Duranti S."/>
            <person name="Turroni F."/>
            <person name="Ferrario C."/>
            <person name="Ossiprandi M.C."/>
            <person name="van Sinderen D."/>
            <person name="Ventura M."/>
        </authorList>
    </citation>
    <scope>NUCLEOTIDE SEQUENCE [LARGE SCALE GENOMIC DNA]</scope>
    <source>
        <strain evidence="5">Ham19E</strain>
    </source>
</reference>
<dbReference type="InterPro" id="IPR045155">
    <property type="entry name" value="Beta-lactam_cat"/>
</dbReference>
<sequence length="412" mass="43446">MRENATTVQKRVRRMQTKTTKRGRIPKWRDVPLTDAQFDASITQHRKSIAKWKGIAIASTVVAACATLSAGAVGVFGDGTASAAHSPTSTHAPVAAHTTDADTNATPQQNDSDIEKTVVAPNLTQVVHAAFTNLRNADGASALSAVGLSLTDTAYAQLQHAVSAFHEEGYEVSFAVVDMHTGAAVTSYGNVPRYSASSIKAPYILSLAQTGAVDLDAAAASANADAAYLNRLITATLTVSDNDAYKSLFERYGSAPFTTWTSGYTFGDALNGHYTFLTATDLARLWVLGYDYLFSDTAPTKTDGTPAASQDARAWLAQQMRGSLNSSIQMAHDEREQVYSKAGWIYGEGNLYALNDAGIVLPAGAGDLEAHPRGYVLAILSNACGRNDLLSELATVIGAVIADEGGQTAAES</sequence>
<dbReference type="EMBL" id="MVOH01000008">
    <property type="protein sequence ID" value="PAU67902.1"/>
    <property type="molecule type" value="Genomic_DNA"/>
</dbReference>
<gene>
    <name evidence="4" type="ORF">B1526_0877</name>
</gene>
<feature type="transmembrane region" description="Helical" evidence="2">
    <location>
        <begin position="55"/>
        <end position="77"/>
    </location>
</feature>
<evidence type="ECO:0000313" key="5">
    <source>
        <dbReference type="Proteomes" id="UP000218399"/>
    </source>
</evidence>
<dbReference type="GO" id="GO:0008800">
    <property type="term" value="F:beta-lactamase activity"/>
    <property type="evidence" value="ECO:0007669"/>
    <property type="project" value="InterPro"/>
</dbReference>
<evidence type="ECO:0000256" key="1">
    <source>
        <dbReference type="SAM" id="MobiDB-lite"/>
    </source>
</evidence>
<keyword evidence="2" id="KW-0472">Membrane</keyword>
<feature type="compositionally biased region" description="Low complexity" evidence="1">
    <location>
        <begin position="82"/>
        <end position="106"/>
    </location>
</feature>
<feature type="domain" description="Beta-lactamase class A catalytic" evidence="3">
    <location>
        <begin position="174"/>
        <end position="363"/>
    </location>
</feature>
<keyword evidence="2" id="KW-0812">Transmembrane</keyword>
<dbReference type="GO" id="GO:0030655">
    <property type="term" value="P:beta-lactam antibiotic catabolic process"/>
    <property type="evidence" value="ECO:0007669"/>
    <property type="project" value="InterPro"/>
</dbReference>
<name>A0A2A2EG18_9BIFI</name>
<comment type="caution">
    <text evidence="4">The sequence shown here is derived from an EMBL/GenBank/DDBJ whole genome shotgun (WGS) entry which is preliminary data.</text>
</comment>